<sequence>GNKFDHVISSGQNYIEKVYYSHTRREILVGTLKGALIFNIYEPNKEIVKIGGSHVLTFSETNQEYWVGTEHGLYLYSFLTGEVTEVEPASFLE</sequence>
<comment type="caution">
    <text evidence="1">The sequence shown here is derived from an EMBL/GenBank/DDBJ whole genome shotgun (WGS) entry which is preliminary data.</text>
</comment>
<dbReference type="InterPro" id="IPR015943">
    <property type="entry name" value="WD40/YVTN_repeat-like_dom_sf"/>
</dbReference>
<feature type="non-terminal residue" evidence="1">
    <location>
        <position position="1"/>
    </location>
</feature>
<organism evidence="1 2">
    <name type="scientific">Vibrio parahaemolyticus</name>
    <dbReference type="NCBI Taxonomy" id="670"/>
    <lineage>
        <taxon>Bacteria</taxon>
        <taxon>Pseudomonadati</taxon>
        <taxon>Pseudomonadota</taxon>
        <taxon>Gammaproteobacteria</taxon>
        <taxon>Vibrionales</taxon>
        <taxon>Vibrionaceae</taxon>
        <taxon>Vibrio</taxon>
    </lineage>
</organism>
<protein>
    <recommendedName>
        <fullName evidence="3">WD40 repeat domain-containing protein</fullName>
    </recommendedName>
</protein>
<evidence type="ECO:0000313" key="2">
    <source>
        <dbReference type="Proteomes" id="UP000214596"/>
    </source>
</evidence>
<dbReference type="AlphaFoldDB" id="A0A227J0F7"/>
<dbReference type="Gene3D" id="2.130.10.10">
    <property type="entry name" value="YVTN repeat-like/Quinoprotein amine dehydrogenase"/>
    <property type="match status" value="1"/>
</dbReference>
<evidence type="ECO:0008006" key="3">
    <source>
        <dbReference type="Google" id="ProtNLM"/>
    </source>
</evidence>
<dbReference type="EMBL" id="NIXT01004220">
    <property type="protein sequence ID" value="OXE28559.1"/>
    <property type="molecule type" value="Genomic_DNA"/>
</dbReference>
<feature type="non-terminal residue" evidence="1">
    <location>
        <position position="93"/>
    </location>
</feature>
<dbReference type="Proteomes" id="UP000214596">
    <property type="component" value="Unassembled WGS sequence"/>
</dbReference>
<gene>
    <name evidence="1" type="ORF">CA163_33265</name>
</gene>
<accession>A0A227J0F7</accession>
<reference evidence="1 2" key="1">
    <citation type="journal article" date="2017" name="Appl. Environ. Microbiol.">
        <title>Parallel evolution of two clades of a major Atlantic endemic Vibrio parahaemolyticus pathogen lineage by independent acquisition of related pathogenicity islands.</title>
        <authorList>
            <person name="Xu F."/>
            <person name="Gonzalez-Escalona N."/>
            <person name="Drees K.P."/>
            <person name="Sebra R.P."/>
            <person name="Cooper V.S."/>
            <person name="Jones S.H."/>
            <person name="Whistler C.A."/>
        </authorList>
    </citation>
    <scope>NUCLEOTIDE SEQUENCE [LARGE SCALE GENOMIC DNA]</scope>
    <source>
        <strain evidence="1 2">MAVP-3</strain>
    </source>
</reference>
<evidence type="ECO:0000313" key="1">
    <source>
        <dbReference type="EMBL" id="OXE28559.1"/>
    </source>
</evidence>
<name>A0A227J0F7_VIBPH</name>
<proteinExistence type="predicted"/>